<dbReference type="KEGG" id="mfc:BRM9_0154"/>
<proteinExistence type="predicted"/>
<reference evidence="2" key="2">
    <citation type="submission" date="2014-09" db="EMBL/GenBank/DDBJ databases">
        <authorList>
            <person name="Bishop-Lilly K.A."/>
            <person name="Broomall S.M."/>
            <person name="Chain P.S."/>
            <person name="Chertkov O."/>
            <person name="Coyne S.R."/>
            <person name="Daligault H.E."/>
            <person name="Davenport K.W."/>
            <person name="Erkkila T."/>
            <person name="Frey K.G."/>
            <person name="Gibbons H.S."/>
            <person name="Gu W."/>
            <person name="Jaissle J."/>
            <person name="Johnson S.L."/>
            <person name="Koroleva G.I."/>
            <person name="Ladner J.T."/>
            <person name="Lo C.-C."/>
            <person name="Minogue T.D."/>
            <person name="Munk C."/>
            <person name="Palacios G.F."/>
            <person name="Redden C.L."/>
            <person name="Rosenzweig C.N."/>
            <person name="Scholz M.B."/>
            <person name="Teshima H."/>
            <person name="Xu Y."/>
        </authorList>
    </citation>
    <scope>NUCLEOTIDE SEQUENCE</scope>
    <source>
        <strain evidence="2">Mb9</strain>
    </source>
</reference>
<protein>
    <submittedName>
        <fullName evidence="1">Uncharacterized protein</fullName>
    </submittedName>
</protein>
<name>A0A089ZG13_METFO</name>
<evidence type="ECO:0000313" key="2">
    <source>
        <dbReference type="EMBL" id="CEL23775.1"/>
    </source>
</evidence>
<keyword evidence="4" id="KW-1185">Reference proteome</keyword>
<reference evidence="1" key="1">
    <citation type="submission" date="2013-12" db="EMBL/GenBank/DDBJ databases">
        <title>The complete genome sequence of Methanobacterium sp. BRM9.</title>
        <authorList>
            <consortium name="Pastoral Greenhouse Gas Research Consortium"/>
            <person name="Kelly W.J."/>
            <person name="Leahy S.C."/>
            <person name="Perry R."/>
            <person name="Li D."/>
            <person name="Altermann E."/>
            <person name="Lambie S.C."/>
            <person name="Attwood G.T."/>
        </authorList>
    </citation>
    <scope>NUCLEOTIDE SEQUENCE [LARGE SCALE GENOMIC DNA]</scope>
    <source>
        <strain evidence="1">BRM9</strain>
    </source>
</reference>
<dbReference type="AlphaFoldDB" id="A0A089ZG13"/>
<evidence type="ECO:0000313" key="4">
    <source>
        <dbReference type="Proteomes" id="UP000062768"/>
    </source>
</evidence>
<evidence type="ECO:0000313" key="3">
    <source>
        <dbReference type="Proteomes" id="UP000029661"/>
    </source>
</evidence>
<organism evidence="1 3">
    <name type="scientific">Methanobacterium formicicum</name>
    <dbReference type="NCBI Taxonomy" id="2162"/>
    <lineage>
        <taxon>Archaea</taxon>
        <taxon>Methanobacteriati</taxon>
        <taxon>Methanobacteriota</taxon>
        <taxon>Methanomada group</taxon>
        <taxon>Methanobacteria</taxon>
        <taxon>Methanobacteriales</taxon>
        <taxon>Methanobacteriaceae</taxon>
        <taxon>Methanobacterium</taxon>
    </lineage>
</organism>
<accession>A0A089ZG13</accession>
<dbReference type="GeneID" id="26738387"/>
<dbReference type="Proteomes" id="UP000062768">
    <property type="component" value="Chromosome I"/>
</dbReference>
<dbReference type="RefSeq" id="WP_052399920.1">
    <property type="nucleotide sequence ID" value="NZ_CP006933.1"/>
</dbReference>
<dbReference type="EMBL" id="CP006933">
    <property type="protein sequence ID" value="AIS30983.1"/>
    <property type="molecule type" value="Genomic_DNA"/>
</dbReference>
<dbReference type="Proteomes" id="UP000029661">
    <property type="component" value="Chromosome"/>
</dbReference>
<dbReference type="PATRIC" id="fig|2162.10.peg.124"/>
<dbReference type="OrthoDB" id="68959at2157"/>
<dbReference type="STRING" id="2162.BRM9_0154"/>
<dbReference type="EMBL" id="LN734822">
    <property type="protein sequence ID" value="CEL23775.1"/>
    <property type="molecule type" value="Genomic_DNA"/>
</dbReference>
<evidence type="ECO:0000313" key="1">
    <source>
        <dbReference type="EMBL" id="AIS30983.1"/>
    </source>
</evidence>
<gene>
    <name evidence="1" type="ORF">BRM9_0154</name>
    <name evidence="2" type="ORF">MB9_0119</name>
</gene>
<sequence>MVHKNTPIINDKACGCLIDDILENKVNTDNEDSENRLCRARESDMEFFIDPDPEKTSHDFYQRRLTDGLPIIPPTQERVNRFLNYSAHDPAEVLATLPPKRGQATPEKIAINSVMAGCLPQFQPVLEHTIQAISQDKFNLAGVNATTHPVSICTMINGPVSTELGMNPGAGCLGPGNMASATIGRALRLCLINLAGAVPGVGDHATHGSPAKYSYCFTENDAESPWDAWHIEKGYREDESTVTVMAAEAPHNVNDHRSQTAEDLLDTIVHTASTAGCNNSHVPGELLVIMSPEHAHTINQDGWGKEDVKNYIHENSLLLASLGNRGGRKLDDEWIIDGEVRITRSPQDVILLVAGGPGRHTMISHSFGTGSQSVIMPLTLKSRQKEYNDEFKVK</sequence>